<reference evidence="11" key="3">
    <citation type="submission" date="2025-09" db="UniProtKB">
        <authorList>
            <consortium name="Ensembl"/>
        </authorList>
    </citation>
    <scope>IDENTIFICATION</scope>
</reference>
<keyword evidence="4 9" id="KW-0812">Transmembrane</keyword>
<dbReference type="RefSeq" id="XP_026210407.1">
    <property type="nucleotide sequence ID" value="XM_026354622.1"/>
</dbReference>
<evidence type="ECO:0000256" key="5">
    <source>
        <dbReference type="ARBA" id="ARBA00022968"/>
    </source>
</evidence>
<evidence type="ECO:0000256" key="1">
    <source>
        <dbReference type="ARBA" id="ARBA00004606"/>
    </source>
</evidence>
<dbReference type="GeneID" id="113158595"/>
<evidence type="ECO:0000256" key="8">
    <source>
        <dbReference type="ARBA" id="ARBA00023180"/>
    </source>
</evidence>
<dbReference type="GO" id="GO:0004064">
    <property type="term" value="F:arylesterase activity"/>
    <property type="evidence" value="ECO:0007669"/>
    <property type="project" value="TreeGrafter"/>
</dbReference>
<dbReference type="Proteomes" id="UP000265040">
    <property type="component" value="Chromosome 15"/>
</dbReference>
<evidence type="ECO:0000313" key="11">
    <source>
        <dbReference type="Ensembl" id="ENSATEP00000032266.1"/>
    </source>
</evidence>
<evidence type="ECO:0000313" key="12">
    <source>
        <dbReference type="Proteomes" id="UP000265040"/>
    </source>
</evidence>
<dbReference type="InterPro" id="IPR018119">
    <property type="entry name" value="Strictosidine_synth_cons-reg"/>
</dbReference>
<evidence type="ECO:0000256" key="9">
    <source>
        <dbReference type="SAM" id="Phobius"/>
    </source>
</evidence>
<reference evidence="11" key="2">
    <citation type="submission" date="2025-08" db="UniProtKB">
        <authorList>
            <consortium name="Ensembl"/>
        </authorList>
    </citation>
    <scope>IDENTIFICATION</scope>
</reference>
<reference evidence="11" key="1">
    <citation type="submission" date="2021-04" db="EMBL/GenBank/DDBJ databases">
        <authorList>
            <consortium name="Wellcome Sanger Institute Data Sharing"/>
        </authorList>
    </citation>
    <scope>NUCLEOTIDE SEQUENCE [LARGE SCALE GENOMIC DNA]</scope>
</reference>
<dbReference type="STRING" id="64144.ENSATEP00000032266"/>
<feature type="domain" description="Strictosidine synthase conserved region" evidence="10">
    <location>
        <begin position="200"/>
        <end position="285"/>
    </location>
</feature>
<dbReference type="Pfam" id="PF20067">
    <property type="entry name" value="SSL_N"/>
    <property type="match status" value="1"/>
</dbReference>
<dbReference type="Gene3D" id="2.120.10.30">
    <property type="entry name" value="TolB, C-terminal domain"/>
    <property type="match status" value="1"/>
</dbReference>
<dbReference type="FunCoup" id="A0A3Q1KCL3">
    <property type="interactions" value="1212"/>
</dbReference>
<evidence type="ECO:0000256" key="3">
    <source>
        <dbReference type="ARBA" id="ARBA00015678"/>
    </source>
</evidence>
<dbReference type="Pfam" id="PF03088">
    <property type="entry name" value="Str_synth"/>
    <property type="match status" value="1"/>
</dbReference>
<keyword evidence="12" id="KW-1185">Reference proteome</keyword>
<dbReference type="Ensembl" id="ENSATET00000032739.3">
    <property type="protein sequence ID" value="ENSATEP00000032266.1"/>
    <property type="gene ID" value="ENSATEG00000022167.3"/>
</dbReference>
<evidence type="ECO:0000259" key="10">
    <source>
        <dbReference type="Pfam" id="PF03088"/>
    </source>
</evidence>
<dbReference type="InterPro" id="IPR011042">
    <property type="entry name" value="6-blade_b-propeller_TolB-like"/>
</dbReference>
<dbReference type="OMA" id="CCRTRAQ"/>
<dbReference type="OrthoDB" id="5307922at2759"/>
<dbReference type="PANTHER" id="PTHR10426">
    <property type="entry name" value="STRICTOSIDINE SYNTHASE-RELATED"/>
    <property type="match status" value="1"/>
</dbReference>
<sequence length="415" mass="45983">MNESGGLRIRRLHRPQVITDELPENRQKGSSTYSGKVFQVTLLSLGGFLLLPLLVIILILESPIQPEVFSLKEPPLMKGCWEPNLKLRGAQRLFEDQIIGPESIANIGDVLFAGTADGKIVKLVGQRIHTVTRLGKPPCGSTDDEPTCGRPLGIRVGPNGTLFVADAYLGLFEVNPTTGEATRLVSGSQVVAGRKLSFINDVTVTRDGKKVYFTHSSSRWQRRDYLHLIMEATADGRVLEYDTESKELTVVMENLRFPNGIQLLPDEESVLVAETTMARIRRVHVAGLNKGGMDTFMDNLPGFPDNIRPSSTGGYWVTMSAVRPNPGFSMLDFLSQRPWIKKLIFKLFSQEVLMKFVPRYSLVAELHDGGICTRSFHDPNGLAAAYVSEAHEHDGSLYIGSFRSPYIAKLELSKV</sequence>
<dbReference type="GO" id="GO:0016020">
    <property type="term" value="C:membrane"/>
    <property type="evidence" value="ECO:0007669"/>
    <property type="project" value="UniProtKB-SubCell"/>
</dbReference>
<dbReference type="AlphaFoldDB" id="A0A3Q1KCL3"/>
<organism evidence="11 12">
    <name type="scientific">Anabas testudineus</name>
    <name type="common">Climbing perch</name>
    <name type="synonym">Anthias testudineus</name>
    <dbReference type="NCBI Taxonomy" id="64144"/>
    <lineage>
        <taxon>Eukaryota</taxon>
        <taxon>Metazoa</taxon>
        <taxon>Chordata</taxon>
        <taxon>Craniata</taxon>
        <taxon>Vertebrata</taxon>
        <taxon>Euteleostomi</taxon>
        <taxon>Actinopterygii</taxon>
        <taxon>Neopterygii</taxon>
        <taxon>Teleostei</taxon>
        <taxon>Neoteleostei</taxon>
        <taxon>Acanthomorphata</taxon>
        <taxon>Anabantaria</taxon>
        <taxon>Anabantiformes</taxon>
        <taxon>Anabantoidei</taxon>
        <taxon>Anabantidae</taxon>
        <taxon>Anabas</taxon>
    </lineage>
</organism>
<accession>A0A3Q1KCL3</accession>
<comment type="subcellular location">
    <subcellularLocation>
        <location evidence="1">Membrane</location>
        <topology evidence="1">Single-pass type II membrane protein</topology>
    </subcellularLocation>
</comment>
<dbReference type="FunFam" id="2.120.10.30:FF:000041">
    <property type="entry name" value="adipocyte plasma membrane-associated protein"/>
    <property type="match status" value="1"/>
</dbReference>
<evidence type="ECO:0000256" key="4">
    <source>
        <dbReference type="ARBA" id="ARBA00022692"/>
    </source>
</evidence>
<keyword evidence="6 9" id="KW-1133">Transmembrane helix</keyword>
<dbReference type="GeneTree" id="ENSGT00440000039984"/>
<dbReference type="InParanoid" id="A0A3Q1KCL3"/>
<comment type="similarity">
    <text evidence="2">Belongs to the strictosidine synthase family.</text>
</comment>
<evidence type="ECO:0000256" key="7">
    <source>
        <dbReference type="ARBA" id="ARBA00023136"/>
    </source>
</evidence>
<dbReference type="SUPFAM" id="SSF63829">
    <property type="entry name" value="Calcium-dependent phosphotriesterase"/>
    <property type="match status" value="1"/>
</dbReference>
<gene>
    <name evidence="11" type="primary">APMAP</name>
</gene>
<name>A0A3Q1KCL3_ANATE</name>
<evidence type="ECO:0000256" key="2">
    <source>
        <dbReference type="ARBA" id="ARBA00009191"/>
    </source>
</evidence>
<protein>
    <recommendedName>
        <fullName evidence="3">Adipocyte plasma membrane-associated protein</fullName>
    </recommendedName>
</protein>
<dbReference type="GO" id="GO:0012505">
    <property type="term" value="C:endomembrane system"/>
    <property type="evidence" value="ECO:0007669"/>
    <property type="project" value="TreeGrafter"/>
</dbReference>
<dbReference type="PANTHER" id="PTHR10426:SF130">
    <property type="entry name" value="ADIPOCYTE PLASMA MEMBRANE-ASSOCIATED PROTEIN"/>
    <property type="match status" value="1"/>
</dbReference>
<feature type="transmembrane region" description="Helical" evidence="9">
    <location>
        <begin position="37"/>
        <end position="60"/>
    </location>
</feature>
<proteinExistence type="inferred from homology"/>
<keyword evidence="8" id="KW-0325">Glycoprotein</keyword>
<evidence type="ECO:0000256" key="6">
    <source>
        <dbReference type="ARBA" id="ARBA00022989"/>
    </source>
</evidence>
<keyword evidence="5" id="KW-0735">Signal-anchor</keyword>
<keyword evidence="7 9" id="KW-0472">Membrane</keyword>